<name>W5YJN9_9GAMM</name>
<keyword evidence="2" id="KW-0808">Transferase</keyword>
<evidence type="ECO:0000313" key="3">
    <source>
        <dbReference type="Proteomes" id="UP000061489"/>
    </source>
</evidence>
<dbReference type="STRING" id="1420916.AU14_12105"/>
<dbReference type="CDD" id="cd06223">
    <property type="entry name" value="PRTases_typeI"/>
    <property type="match status" value="1"/>
</dbReference>
<reference evidence="2 3" key="1">
    <citation type="journal article" date="2014" name="Genome Announc.">
        <title>Draft Genome Sequences of Marinobacter similis A3d10T and Marinobacter salarius R9SW1T.</title>
        <authorList>
            <person name="Ivanova E.P."/>
            <person name="Ng H.J."/>
            <person name="Webb H.K."/>
            <person name="Feng G."/>
            <person name="Oshima K."/>
            <person name="Hattori M."/>
            <person name="Ohkuma M."/>
            <person name="Sergeev A.F."/>
            <person name="Mikhailov V.V."/>
            <person name="Crawford R.J."/>
            <person name="Sawabe T."/>
        </authorList>
    </citation>
    <scope>NUCLEOTIDE SEQUENCE [LARGE SCALE GENOMIC DNA]</scope>
    <source>
        <strain evidence="2 3">A3d10</strain>
    </source>
</reference>
<dbReference type="InterPro" id="IPR000836">
    <property type="entry name" value="PRTase_dom"/>
</dbReference>
<protein>
    <submittedName>
        <fullName evidence="2">Phosphoribosyl transferase</fullName>
    </submittedName>
</protein>
<dbReference type="GO" id="GO:0016740">
    <property type="term" value="F:transferase activity"/>
    <property type="evidence" value="ECO:0007669"/>
    <property type="project" value="UniProtKB-KW"/>
</dbReference>
<evidence type="ECO:0000256" key="1">
    <source>
        <dbReference type="ARBA" id="ARBA00008007"/>
    </source>
</evidence>
<dbReference type="Proteomes" id="UP000061489">
    <property type="component" value="Chromosome"/>
</dbReference>
<dbReference type="OrthoDB" id="9793412at2"/>
<dbReference type="KEGG" id="msx:AU14_12105"/>
<keyword evidence="3" id="KW-1185">Reference proteome</keyword>
<dbReference type="AlphaFoldDB" id="W5YJN9"/>
<dbReference type="PANTHER" id="PTHR47505:SF1">
    <property type="entry name" value="DNA UTILIZATION PROTEIN YHGH"/>
    <property type="match status" value="1"/>
</dbReference>
<dbReference type="InterPro" id="IPR029057">
    <property type="entry name" value="PRTase-like"/>
</dbReference>
<dbReference type="SUPFAM" id="SSF53271">
    <property type="entry name" value="PRTase-like"/>
    <property type="match status" value="1"/>
</dbReference>
<gene>
    <name evidence="2" type="ORF">AU14_12105</name>
</gene>
<organism evidence="2 3">
    <name type="scientific">Marinobacter similis</name>
    <dbReference type="NCBI Taxonomy" id="1420916"/>
    <lineage>
        <taxon>Bacteria</taxon>
        <taxon>Pseudomonadati</taxon>
        <taxon>Pseudomonadota</taxon>
        <taxon>Gammaproteobacteria</taxon>
        <taxon>Pseudomonadales</taxon>
        <taxon>Marinobacteraceae</taxon>
        <taxon>Marinobacter</taxon>
    </lineage>
</organism>
<dbReference type="Gene3D" id="3.40.50.2020">
    <property type="match status" value="1"/>
</dbReference>
<dbReference type="InterPro" id="IPR051910">
    <property type="entry name" value="ComF/GntX_DNA_util-trans"/>
</dbReference>
<dbReference type="HOGENOM" id="CLU_054549_0_0_6"/>
<accession>W5YJN9</accession>
<dbReference type="PANTHER" id="PTHR47505">
    <property type="entry name" value="DNA UTILIZATION PROTEIN YHGH"/>
    <property type="match status" value="1"/>
</dbReference>
<evidence type="ECO:0000313" key="2">
    <source>
        <dbReference type="EMBL" id="AHI29074.1"/>
    </source>
</evidence>
<proteinExistence type="inferred from homology"/>
<dbReference type="EMBL" id="CP007151">
    <property type="protein sequence ID" value="AHI29074.1"/>
    <property type="molecule type" value="Genomic_DNA"/>
</dbReference>
<comment type="similarity">
    <text evidence="1">Belongs to the ComF/GntX family.</text>
</comment>
<sequence length="244" mass="26991">MIKGLNWLSTLMELKVNSEKAAGVCVACLHPNAINGLCDACQHDLPVNHWSCKACALPLPWAANNHLCGQCLTDPPPFSRAVIPWRYQFPVDSIIGRYKYNRQRKFARPLIAGLGQQLETQLAAGHLPRPDLLIPAPMHPQRRRSRGFNQAQEIAEELGSRLGVPVASGLVRRTRKARSQRELNRDERLKNLQGLFQLQGKVPMKVAIVDDVVTTGATARTLAGLLAQHGARDIQIWALARTPG</sequence>